<dbReference type="EMBL" id="JAJSOF020000017">
    <property type="protein sequence ID" value="KAJ4439335.1"/>
    <property type="molecule type" value="Genomic_DNA"/>
</dbReference>
<reference evidence="1 2" key="1">
    <citation type="journal article" date="2022" name="Allergy">
        <title>Genome assembly and annotation of Periplaneta americana reveal a comprehensive cockroach allergen profile.</title>
        <authorList>
            <person name="Wang L."/>
            <person name="Xiong Q."/>
            <person name="Saelim N."/>
            <person name="Wang L."/>
            <person name="Nong W."/>
            <person name="Wan A.T."/>
            <person name="Shi M."/>
            <person name="Liu X."/>
            <person name="Cao Q."/>
            <person name="Hui J.H.L."/>
            <person name="Sookrung N."/>
            <person name="Leung T.F."/>
            <person name="Tungtrongchitr A."/>
            <person name="Tsui S.K.W."/>
        </authorList>
    </citation>
    <scope>NUCLEOTIDE SEQUENCE [LARGE SCALE GENOMIC DNA]</scope>
    <source>
        <strain evidence="1">PWHHKU_190912</strain>
    </source>
</reference>
<name>A0ABQ8T0X9_PERAM</name>
<organism evidence="1 2">
    <name type="scientific">Periplaneta americana</name>
    <name type="common">American cockroach</name>
    <name type="synonym">Blatta americana</name>
    <dbReference type="NCBI Taxonomy" id="6978"/>
    <lineage>
        <taxon>Eukaryota</taxon>
        <taxon>Metazoa</taxon>
        <taxon>Ecdysozoa</taxon>
        <taxon>Arthropoda</taxon>
        <taxon>Hexapoda</taxon>
        <taxon>Insecta</taxon>
        <taxon>Pterygota</taxon>
        <taxon>Neoptera</taxon>
        <taxon>Polyneoptera</taxon>
        <taxon>Dictyoptera</taxon>
        <taxon>Blattodea</taxon>
        <taxon>Blattoidea</taxon>
        <taxon>Blattidae</taxon>
        <taxon>Blattinae</taxon>
        <taxon>Periplaneta</taxon>
    </lineage>
</organism>
<protein>
    <submittedName>
        <fullName evidence="1">Uncharacterized protein</fullName>
    </submittedName>
</protein>
<keyword evidence="2" id="KW-1185">Reference proteome</keyword>
<comment type="caution">
    <text evidence="1">The sequence shown here is derived from an EMBL/GenBank/DDBJ whole genome shotgun (WGS) entry which is preliminary data.</text>
</comment>
<gene>
    <name evidence="1" type="ORF">ANN_07457</name>
</gene>
<accession>A0ABQ8T0X9</accession>
<evidence type="ECO:0000313" key="2">
    <source>
        <dbReference type="Proteomes" id="UP001148838"/>
    </source>
</evidence>
<evidence type="ECO:0000313" key="1">
    <source>
        <dbReference type="EMBL" id="KAJ4439335.1"/>
    </source>
</evidence>
<proteinExistence type="predicted"/>
<sequence>MAGLCEGGNEPSGSLKAICAAERTAEGPHLWSNGQRVWPRNQVGRESRSGQVTWLTFFPGFSLNPIRANAGMAPRFTQPPIKLSTASFLGVKGSQSVVPTTPPHSSAEQLEEYLVDLWTDPDADMDAQRLKSLPTSKKKSWTVEEEVFRLATTGSSRRIDIIAYSQTTKKGYIIDPTIRIETGSSQPEDVNQEKINIYLPTVDCFKAKYQLEDIEVIGLLIGARGVIPKFFESFRKTFELPQTLTADIITSVLIRSCQILSHHIHSV</sequence>
<dbReference type="Proteomes" id="UP001148838">
    <property type="component" value="Unassembled WGS sequence"/>
</dbReference>